<dbReference type="GO" id="GO:0008360">
    <property type="term" value="P:regulation of cell shape"/>
    <property type="evidence" value="ECO:0007669"/>
    <property type="project" value="UniProtKB-KW"/>
</dbReference>
<accession>A0A497E5X8</accession>
<dbReference type="PANTHER" id="PTHR34138">
    <property type="entry name" value="CELL SHAPE-DETERMINING PROTEIN MREC"/>
    <property type="match status" value="1"/>
</dbReference>
<reference evidence="6 7" key="1">
    <citation type="submission" date="2018-06" db="EMBL/GenBank/DDBJ databases">
        <title>Extensive metabolic versatility and redundancy in microbially diverse, dynamic hydrothermal sediments.</title>
        <authorList>
            <person name="Dombrowski N."/>
            <person name="Teske A."/>
            <person name="Baker B.J."/>
        </authorList>
    </citation>
    <scope>NUCLEOTIDE SEQUENCE [LARGE SCALE GENOMIC DNA]</scope>
    <source>
        <strain evidence="6">B47_G16</strain>
    </source>
</reference>
<comment type="similarity">
    <text evidence="1">Belongs to the MreC family.</text>
</comment>
<dbReference type="Pfam" id="PF04085">
    <property type="entry name" value="MreC"/>
    <property type="match status" value="1"/>
</dbReference>
<feature type="domain" description="Rod shape-determining protein MreC beta-barrel core" evidence="5">
    <location>
        <begin position="102"/>
        <end position="248"/>
    </location>
</feature>
<comment type="caution">
    <text evidence="6">The sequence shown here is derived from an EMBL/GenBank/DDBJ whole genome shotgun (WGS) entry which is preliminary data.</text>
</comment>
<evidence type="ECO:0000259" key="5">
    <source>
        <dbReference type="Pfam" id="PF04085"/>
    </source>
</evidence>
<dbReference type="PANTHER" id="PTHR34138:SF1">
    <property type="entry name" value="CELL SHAPE-DETERMINING PROTEIN MREC"/>
    <property type="match status" value="1"/>
</dbReference>
<dbReference type="Gene3D" id="2.40.10.350">
    <property type="entry name" value="Rod shape-determining protein MreC, domain 2"/>
    <property type="match status" value="1"/>
</dbReference>
<evidence type="ECO:0000256" key="2">
    <source>
        <dbReference type="ARBA" id="ARBA00013855"/>
    </source>
</evidence>
<name>A0A497E5X8_UNCAE</name>
<dbReference type="Proteomes" id="UP000279422">
    <property type="component" value="Unassembled WGS sequence"/>
</dbReference>
<evidence type="ECO:0000313" key="6">
    <source>
        <dbReference type="EMBL" id="RLE10666.1"/>
    </source>
</evidence>
<dbReference type="InterPro" id="IPR055342">
    <property type="entry name" value="MreC_beta-barrel_core"/>
</dbReference>
<proteinExistence type="inferred from homology"/>
<dbReference type="InterPro" id="IPR042175">
    <property type="entry name" value="Cell/Rod_MreC_2"/>
</dbReference>
<evidence type="ECO:0000256" key="4">
    <source>
        <dbReference type="ARBA" id="ARBA00032089"/>
    </source>
</evidence>
<dbReference type="PIRSF" id="PIRSF038471">
    <property type="entry name" value="MreC"/>
    <property type="match status" value="1"/>
</dbReference>
<dbReference type="EMBL" id="QMPZ01000004">
    <property type="protein sequence ID" value="RLE10666.1"/>
    <property type="molecule type" value="Genomic_DNA"/>
</dbReference>
<evidence type="ECO:0000256" key="1">
    <source>
        <dbReference type="ARBA" id="ARBA00009369"/>
    </source>
</evidence>
<dbReference type="GO" id="GO:0005886">
    <property type="term" value="C:plasma membrane"/>
    <property type="evidence" value="ECO:0007669"/>
    <property type="project" value="TreeGrafter"/>
</dbReference>
<dbReference type="NCBIfam" id="TIGR00219">
    <property type="entry name" value="mreC"/>
    <property type="match status" value="1"/>
</dbReference>
<dbReference type="Gene3D" id="2.40.10.340">
    <property type="entry name" value="Rod shape-determining protein MreC, domain 1"/>
    <property type="match status" value="1"/>
</dbReference>
<keyword evidence="3" id="KW-0133">Cell shape</keyword>
<dbReference type="InterPro" id="IPR042177">
    <property type="entry name" value="Cell/Rod_1"/>
</dbReference>
<dbReference type="InterPro" id="IPR007221">
    <property type="entry name" value="MreC"/>
</dbReference>
<gene>
    <name evidence="6" type="primary">mreC</name>
    <name evidence="6" type="ORF">DRJ00_00790</name>
</gene>
<sequence length="252" mass="29049">MLMLISNHKKDLPARIREGGYSFVDPLRISFLTLKNRLFEFMENFQEIEKLRSENQTLKIKMEELLFYQKNYYQEIISANQRLRELLGFKEKQPYSLIPVEVIAYDPHNYFKVIFIGKGKKEGIEKEMVVVNAQGLVGRVIEVYPHRAKVLLILDERSKIGVRDQRTRDMGILQGKGEKGVCELKYVLSRADVRVGDKIITSGLGGLFPKGIVVGKICAIKKDPNQLFQEIEVVPSVDFGKLEELFAIKREK</sequence>
<protein>
    <recommendedName>
        <fullName evidence="2">Cell shape-determining protein MreC</fullName>
    </recommendedName>
    <alternativeName>
        <fullName evidence="4">Cell shape protein MreC</fullName>
    </alternativeName>
</protein>
<dbReference type="AlphaFoldDB" id="A0A497E5X8"/>
<evidence type="ECO:0000256" key="3">
    <source>
        <dbReference type="ARBA" id="ARBA00022960"/>
    </source>
</evidence>
<evidence type="ECO:0000313" key="7">
    <source>
        <dbReference type="Proteomes" id="UP000279422"/>
    </source>
</evidence>
<organism evidence="6 7">
    <name type="scientific">Aerophobetes bacterium</name>
    <dbReference type="NCBI Taxonomy" id="2030807"/>
    <lineage>
        <taxon>Bacteria</taxon>
        <taxon>Candidatus Aerophobota</taxon>
    </lineage>
</organism>